<comment type="similarity">
    <text evidence="2">Belongs to the bacterial sugar transferase family.</text>
</comment>
<feature type="transmembrane region" description="Helical" evidence="7">
    <location>
        <begin position="36"/>
        <end position="58"/>
    </location>
</feature>
<comment type="subcellular location">
    <subcellularLocation>
        <location evidence="1">Membrane</location>
        <topology evidence="1">Multi-pass membrane protein</topology>
    </subcellularLocation>
</comment>
<evidence type="ECO:0000256" key="4">
    <source>
        <dbReference type="ARBA" id="ARBA00022692"/>
    </source>
</evidence>
<dbReference type="PANTHER" id="PTHR30576:SF10">
    <property type="entry name" value="SLL5057 PROTEIN"/>
    <property type="match status" value="1"/>
</dbReference>
<evidence type="ECO:0000313" key="9">
    <source>
        <dbReference type="EMBL" id="APZ35195.1"/>
    </source>
</evidence>
<reference evidence="9 10" key="1">
    <citation type="submission" date="2016-12" db="EMBL/GenBank/DDBJ databases">
        <title>Complete genome sequence of Microbacterium aurum KACC 15219.</title>
        <authorList>
            <person name="Jung Y."/>
            <person name="Shin J.-H."/>
            <person name="Lee Y.-J."/>
            <person name="Yi H."/>
            <person name="Bahn Y.-S."/>
            <person name="Kim J.F."/>
            <person name="Lee D.-W."/>
        </authorList>
    </citation>
    <scope>NUCLEOTIDE SEQUENCE [LARGE SCALE GENOMIC DNA]</scope>
    <source>
        <strain evidence="9 10">KACC 15219</strain>
    </source>
</reference>
<dbReference type="Pfam" id="PF02397">
    <property type="entry name" value="Bac_transf"/>
    <property type="match status" value="1"/>
</dbReference>
<name>A0A1P8UAT5_9MICO</name>
<dbReference type="STRING" id="36805.BOH66_13780"/>
<dbReference type="GO" id="GO:0016780">
    <property type="term" value="F:phosphotransferase activity, for other substituted phosphate groups"/>
    <property type="evidence" value="ECO:0007669"/>
    <property type="project" value="TreeGrafter"/>
</dbReference>
<evidence type="ECO:0000256" key="3">
    <source>
        <dbReference type="ARBA" id="ARBA00022679"/>
    </source>
</evidence>
<evidence type="ECO:0000259" key="8">
    <source>
        <dbReference type="Pfam" id="PF02397"/>
    </source>
</evidence>
<evidence type="ECO:0000256" key="6">
    <source>
        <dbReference type="ARBA" id="ARBA00023136"/>
    </source>
</evidence>
<dbReference type="PANTHER" id="PTHR30576">
    <property type="entry name" value="COLANIC BIOSYNTHESIS UDP-GLUCOSE LIPID CARRIER TRANSFERASE"/>
    <property type="match status" value="1"/>
</dbReference>
<keyword evidence="6 7" id="KW-0472">Membrane</keyword>
<evidence type="ECO:0000313" key="10">
    <source>
        <dbReference type="Proteomes" id="UP000187185"/>
    </source>
</evidence>
<dbReference type="EMBL" id="CP018762">
    <property type="protein sequence ID" value="APZ35195.1"/>
    <property type="molecule type" value="Genomic_DNA"/>
</dbReference>
<dbReference type="GO" id="GO:0016020">
    <property type="term" value="C:membrane"/>
    <property type="evidence" value="ECO:0007669"/>
    <property type="project" value="UniProtKB-SubCell"/>
</dbReference>
<dbReference type="InterPro" id="IPR003362">
    <property type="entry name" value="Bact_transf"/>
</dbReference>
<evidence type="ECO:0000256" key="2">
    <source>
        <dbReference type="ARBA" id="ARBA00006464"/>
    </source>
</evidence>
<keyword evidence="4 7" id="KW-0812">Transmembrane</keyword>
<gene>
    <name evidence="9" type="ORF">BOH66_13780</name>
</gene>
<keyword evidence="3" id="KW-0808">Transferase</keyword>
<dbReference type="AlphaFoldDB" id="A0A1P8UAT5"/>
<evidence type="ECO:0000256" key="1">
    <source>
        <dbReference type="ARBA" id="ARBA00004141"/>
    </source>
</evidence>
<dbReference type="Proteomes" id="UP000187185">
    <property type="component" value="Chromosome"/>
</dbReference>
<accession>A0A1P8UAT5</accession>
<dbReference type="InterPro" id="IPR017475">
    <property type="entry name" value="EPS_sugar_tfrase"/>
</dbReference>
<feature type="transmembrane region" description="Helical" evidence="7">
    <location>
        <begin position="70"/>
        <end position="89"/>
    </location>
</feature>
<evidence type="ECO:0000256" key="5">
    <source>
        <dbReference type="ARBA" id="ARBA00022989"/>
    </source>
</evidence>
<feature type="transmembrane region" description="Helical" evidence="7">
    <location>
        <begin position="133"/>
        <end position="150"/>
    </location>
</feature>
<feature type="transmembrane region" description="Helical" evidence="7">
    <location>
        <begin position="303"/>
        <end position="327"/>
    </location>
</feature>
<protein>
    <recommendedName>
        <fullName evidence="8">Bacterial sugar transferase domain-containing protein</fullName>
    </recommendedName>
</protein>
<feature type="domain" description="Bacterial sugar transferase" evidence="8">
    <location>
        <begin position="301"/>
        <end position="488"/>
    </location>
</feature>
<dbReference type="OrthoDB" id="9808602at2"/>
<organism evidence="9 10">
    <name type="scientific">Microbacterium aurum</name>
    <dbReference type="NCBI Taxonomy" id="36805"/>
    <lineage>
        <taxon>Bacteria</taxon>
        <taxon>Bacillati</taxon>
        <taxon>Actinomycetota</taxon>
        <taxon>Actinomycetes</taxon>
        <taxon>Micrococcales</taxon>
        <taxon>Microbacteriaceae</taxon>
        <taxon>Microbacterium</taxon>
    </lineage>
</organism>
<keyword evidence="10" id="KW-1185">Reference proteome</keyword>
<feature type="transmembrane region" description="Helical" evidence="7">
    <location>
        <begin position="101"/>
        <end position="127"/>
    </location>
</feature>
<dbReference type="KEGG" id="maur:BOH66_13780"/>
<evidence type="ECO:0000256" key="7">
    <source>
        <dbReference type="SAM" id="Phobius"/>
    </source>
</evidence>
<dbReference type="NCBIfam" id="TIGR03025">
    <property type="entry name" value="EPS_sugtrans"/>
    <property type="match status" value="1"/>
</dbReference>
<proteinExistence type="inferred from homology"/>
<sequence length="494" mass="53571">MSSATLGLGNGMSVVGAPRVMPVLEKRLTQVRRHRVAGWAIDTVLIALAAGATASIQLATLPTPPGDPAAWPAAAILVASWSIALMALSDRARRRGAGERLELVPIVHSAAIGVAALAVAAGAFGWISLRPHIAMTVPLGIVALVAARLVRRTWVSRHPVEHSLAPRTLIVGSASSVEHTIRSLMSDPRFAHHIVGVAVPGSGATSVTVDGRGYRTLGTPQHVAHLARSECVETVIVADGIDDPDYLRRLSWSLEGAATDLILATRLADVDRSRIAFERTHGLALTHVSLPKFDRTTLQAKRALDVLVALVALLPVALITPVIALAIRLDGPGGTFFRQRRIGRDGREFDILKFRTMTTDAEARRIEFEAANEGAGPLFKLKNDPRVTRVGAVLRRFSLDEMPQFWNVLMGEMSVVGPRPPLPDEVRDYDRDVLRRLYVQPGITGLWQISGRSDLTWEQSVRLDLHYVENWSVAADLKIMAQTAAVLVRPRGAY</sequence>
<keyword evidence="5 7" id="KW-1133">Transmembrane helix</keyword>